<protein>
    <submittedName>
        <fullName evidence="1">Uncharacterized protein</fullName>
    </submittedName>
</protein>
<reference evidence="1" key="1">
    <citation type="submission" date="2023-02" db="EMBL/GenBank/DDBJ databases">
        <authorList>
            <person name="Palmer J.M."/>
        </authorList>
    </citation>
    <scope>NUCLEOTIDE SEQUENCE</scope>
    <source>
        <strain evidence="1">FW57</strain>
    </source>
</reference>
<dbReference type="EMBL" id="JAHCVI010000004">
    <property type="protein sequence ID" value="KAG7286213.1"/>
    <property type="molecule type" value="Genomic_DNA"/>
</dbReference>
<sequence length="146" mass="16460">MSNNPANYKVVDDDSDDDDAFINFTVPAIIKLKGESNLAEWKEAVRCCFSLYRLTKFIDHTAVHPGPEAPRKKRLRFERNASIADTIIRASVEPVMDVMTSYGWKDGRDDAQGLYDTVIKAWPKPTALEVPLVFKDTWLAVLANVT</sequence>
<organism evidence="1 2">
    <name type="scientific">Staphylotrichum longicolle</name>
    <dbReference type="NCBI Taxonomy" id="669026"/>
    <lineage>
        <taxon>Eukaryota</taxon>
        <taxon>Fungi</taxon>
        <taxon>Dikarya</taxon>
        <taxon>Ascomycota</taxon>
        <taxon>Pezizomycotina</taxon>
        <taxon>Sordariomycetes</taxon>
        <taxon>Sordariomycetidae</taxon>
        <taxon>Sordariales</taxon>
        <taxon>Chaetomiaceae</taxon>
        <taxon>Staphylotrichum</taxon>
    </lineage>
</organism>
<evidence type="ECO:0000313" key="2">
    <source>
        <dbReference type="Proteomes" id="UP001197093"/>
    </source>
</evidence>
<dbReference type="AlphaFoldDB" id="A0AAD4ERG7"/>
<proteinExistence type="predicted"/>
<name>A0AAD4ERG7_9PEZI</name>
<comment type="caution">
    <text evidence="1">The sequence shown here is derived from an EMBL/GenBank/DDBJ whole genome shotgun (WGS) entry which is preliminary data.</text>
</comment>
<dbReference type="Proteomes" id="UP001197093">
    <property type="component" value="Unassembled WGS sequence"/>
</dbReference>
<accession>A0AAD4ERG7</accession>
<evidence type="ECO:0000313" key="1">
    <source>
        <dbReference type="EMBL" id="KAG7286213.1"/>
    </source>
</evidence>
<keyword evidence="2" id="KW-1185">Reference proteome</keyword>
<gene>
    <name evidence="1" type="ORF">NEMBOFW57_008519</name>
</gene>